<dbReference type="Gene3D" id="1.10.10.10">
    <property type="entry name" value="Winged helix-like DNA-binding domain superfamily/Winged helix DNA-binding domain"/>
    <property type="match status" value="1"/>
</dbReference>
<evidence type="ECO:0000256" key="3">
    <source>
        <dbReference type="ARBA" id="ARBA00023125"/>
    </source>
</evidence>
<dbReference type="Gene3D" id="3.40.190.290">
    <property type="match status" value="1"/>
</dbReference>
<organism evidence="6 7">
    <name type="scientific">Ideonella azotifigens</name>
    <dbReference type="NCBI Taxonomy" id="513160"/>
    <lineage>
        <taxon>Bacteria</taxon>
        <taxon>Pseudomonadati</taxon>
        <taxon>Pseudomonadota</taxon>
        <taxon>Betaproteobacteria</taxon>
        <taxon>Burkholderiales</taxon>
        <taxon>Sphaerotilaceae</taxon>
        <taxon>Ideonella</taxon>
    </lineage>
</organism>
<accession>A0ABP3UYS4</accession>
<proteinExistence type="inferred from homology"/>
<feature type="domain" description="HTH lysR-type" evidence="5">
    <location>
        <begin position="1"/>
        <end position="59"/>
    </location>
</feature>
<comment type="caution">
    <text evidence="6">The sequence shown here is derived from an EMBL/GenBank/DDBJ whole genome shotgun (WGS) entry which is preliminary data.</text>
</comment>
<dbReference type="InterPro" id="IPR005119">
    <property type="entry name" value="LysR_subst-bd"/>
</dbReference>
<keyword evidence="7" id="KW-1185">Reference proteome</keyword>
<reference evidence="7" key="1">
    <citation type="journal article" date="2019" name="Int. J. Syst. Evol. Microbiol.">
        <title>The Global Catalogue of Microorganisms (GCM) 10K type strain sequencing project: providing services to taxonomists for standard genome sequencing and annotation.</title>
        <authorList>
            <consortium name="The Broad Institute Genomics Platform"/>
            <consortium name="The Broad Institute Genome Sequencing Center for Infectious Disease"/>
            <person name="Wu L."/>
            <person name="Ma J."/>
        </authorList>
    </citation>
    <scope>NUCLEOTIDE SEQUENCE [LARGE SCALE GENOMIC DNA]</scope>
    <source>
        <strain evidence="7">JCM 15503</strain>
    </source>
</reference>
<dbReference type="EMBL" id="BAAAEW010000004">
    <property type="protein sequence ID" value="GAA0745116.1"/>
    <property type="molecule type" value="Genomic_DNA"/>
</dbReference>
<name>A0ABP3UYS4_9BURK</name>
<dbReference type="PROSITE" id="PS50931">
    <property type="entry name" value="HTH_LYSR"/>
    <property type="match status" value="1"/>
</dbReference>
<keyword evidence="3" id="KW-0238">DNA-binding</keyword>
<evidence type="ECO:0000313" key="6">
    <source>
        <dbReference type="EMBL" id="GAA0745116.1"/>
    </source>
</evidence>
<dbReference type="Pfam" id="PF03466">
    <property type="entry name" value="LysR_substrate"/>
    <property type="match status" value="1"/>
</dbReference>
<keyword evidence="2" id="KW-0805">Transcription regulation</keyword>
<evidence type="ECO:0000256" key="1">
    <source>
        <dbReference type="ARBA" id="ARBA00009437"/>
    </source>
</evidence>
<dbReference type="InterPro" id="IPR058163">
    <property type="entry name" value="LysR-type_TF_proteobact-type"/>
</dbReference>
<dbReference type="InterPro" id="IPR000847">
    <property type="entry name" value="LysR_HTH_N"/>
</dbReference>
<dbReference type="RefSeq" id="WP_231010644.1">
    <property type="nucleotide sequence ID" value="NZ_BAAAEW010000004.1"/>
</dbReference>
<sequence length="296" mass="32362">MDKLTGLIAFVRTADLGSFVAAGRALEVSASAVGKAVVRLEQELGVRLLQRSTRRVSLTEEGRLFHERCRRILDDLEDAQAMLSAAMQQPRGRLRVSAPVVTYHLLLPLLPEFLAQHPAVELEVDFNDRLVDLIDDGVDVALRSGVLPDSRLVSRPLRPYRPLLCASPAYLAQRGVPGSVQALAEHDGIRFREPNAGKLQEWTLGDGTADAGVHLRRTLVFNNMEAVRGAALGGLGIGHMPDFLIREPLAHGALLTVLEHETPPGGRFHAVWPSSRHLSPKVRAFVDFLGQRLAGD</sequence>
<evidence type="ECO:0000256" key="4">
    <source>
        <dbReference type="ARBA" id="ARBA00023163"/>
    </source>
</evidence>
<evidence type="ECO:0000256" key="2">
    <source>
        <dbReference type="ARBA" id="ARBA00023015"/>
    </source>
</evidence>
<dbReference type="SUPFAM" id="SSF46785">
    <property type="entry name" value="Winged helix' DNA-binding domain"/>
    <property type="match status" value="1"/>
</dbReference>
<evidence type="ECO:0000259" key="5">
    <source>
        <dbReference type="PROSITE" id="PS50931"/>
    </source>
</evidence>
<dbReference type="PANTHER" id="PTHR30537">
    <property type="entry name" value="HTH-TYPE TRANSCRIPTIONAL REGULATOR"/>
    <property type="match status" value="1"/>
</dbReference>
<dbReference type="PANTHER" id="PTHR30537:SF72">
    <property type="entry name" value="LYSR FAMILY TRANSCRIPTIONAL REGULATOR"/>
    <property type="match status" value="1"/>
</dbReference>
<keyword evidence="4" id="KW-0804">Transcription</keyword>
<evidence type="ECO:0000313" key="7">
    <source>
        <dbReference type="Proteomes" id="UP001500279"/>
    </source>
</evidence>
<dbReference type="SUPFAM" id="SSF53850">
    <property type="entry name" value="Periplasmic binding protein-like II"/>
    <property type="match status" value="1"/>
</dbReference>
<comment type="similarity">
    <text evidence="1">Belongs to the LysR transcriptional regulatory family.</text>
</comment>
<gene>
    <name evidence="6" type="ORF">GCM10009107_11320</name>
</gene>
<dbReference type="InterPro" id="IPR036388">
    <property type="entry name" value="WH-like_DNA-bd_sf"/>
</dbReference>
<dbReference type="Pfam" id="PF00126">
    <property type="entry name" value="HTH_1"/>
    <property type="match status" value="1"/>
</dbReference>
<protein>
    <submittedName>
        <fullName evidence="6">LysR family transcriptional regulator</fullName>
    </submittedName>
</protein>
<dbReference type="InterPro" id="IPR036390">
    <property type="entry name" value="WH_DNA-bd_sf"/>
</dbReference>
<dbReference type="Proteomes" id="UP001500279">
    <property type="component" value="Unassembled WGS sequence"/>
</dbReference>